<evidence type="ECO:0000313" key="1">
    <source>
        <dbReference type="EMBL" id="KAL2855226.1"/>
    </source>
</evidence>
<reference evidence="1 2" key="1">
    <citation type="submission" date="2024-07" db="EMBL/GenBank/DDBJ databases">
        <title>Section-level genome sequencing and comparative genomics of Aspergillus sections Usti and Cavernicolus.</title>
        <authorList>
            <consortium name="Lawrence Berkeley National Laboratory"/>
            <person name="Nybo J.L."/>
            <person name="Vesth T.C."/>
            <person name="Theobald S."/>
            <person name="Frisvad J.C."/>
            <person name="Larsen T.O."/>
            <person name="Kjaerboelling I."/>
            <person name="Rothschild-Mancinelli K."/>
            <person name="Lyhne E.K."/>
            <person name="Kogle M.E."/>
            <person name="Barry K."/>
            <person name="Clum A."/>
            <person name="Na H."/>
            <person name="Ledsgaard L."/>
            <person name="Lin J."/>
            <person name="Lipzen A."/>
            <person name="Kuo A."/>
            <person name="Riley R."/>
            <person name="Mondo S."/>
            <person name="LaButti K."/>
            <person name="Haridas S."/>
            <person name="Pangalinan J."/>
            <person name="Salamov A.A."/>
            <person name="Simmons B.A."/>
            <person name="Magnuson J.K."/>
            <person name="Chen J."/>
            <person name="Drula E."/>
            <person name="Henrissat B."/>
            <person name="Wiebenga A."/>
            <person name="Lubbers R.J."/>
            <person name="Gomes A.C."/>
            <person name="Macurrencykelacurrency M.R."/>
            <person name="Stajich J."/>
            <person name="Grigoriev I.V."/>
            <person name="Mortensen U.H."/>
            <person name="De vries R.P."/>
            <person name="Baker S.E."/>
            <person name="Andersen M.R."/>
        </authorList>
    </citation>
    <scope>NUCLEOTIDE SEQUENCE [LARGE SCALE GENOMIC DNA]</scope>
    <source>
        <strain evidence="1 2">CBS 756.74</strain>
    </source>
</reference>
<protein>
    <submittedName>
        <fullName evidence="1">Uncharacterized protein</fullName>
    </submittedName>
</protein>
<accession>A0ABR4KSJ7</accession>
<keyword evidence="2" id="KW-1185">Reference proteome</keyword>
<sequence length="212" mass="24366">MSRQEIEKLPEGPISDRVQNNMETMRDVIDHGMPFFREQGSPMRGHVQILECYFRHTIILPRIGPQKQRAKLAFFIGWKVLQGYSPRCSRPSPIRPDWECTNGWICNDSRFPHFKVAMWTDANAVEQEPLRAEVATILGIMAERHRAEELRAHTIIPVRIYMMCAWITSPSFPSIDPRQPVLTFFGPARCCSSRLSVHATLAFSWRISTGIG</sequence>
<dbReference type="GeneID" id="98156057"/>
<comment type="caution">
    <text evidence="1">The sequence shown here is derived from an EMBL/GenBank/DDBJ whole genome shotgun (WGS) entry which is preliminary data.</text>
</comment>
<gene>
    <name evidence="1" type="ORF">BJX68DRAFT_24181</name>
</gene>
<dbReference type="RefSeq" id="XP_070901882.1">
    <property type="nucleotide sequence ID" value="XM_071040893.1"/>
</dbReference>
<organism evidence="1 2">
    <name type="scientific">Aspergillus pseudodeflectus</name>
    <dbReference type="NCBI Taxonomy" id="176178"/>
    <lineage>
        <taxon>Eukaryota</taxon>
        <taxon>Fungi</taxon>
        <taxon>Dikarya</taxon>
        <taxon>Ascomycota</taxon>
        <taxon>Pezizomycotina</taxon>
        <taxon>Eurotiomycetes</taxon>
        <taxon>Eurotiomycetidae</taxon>
        <taxon>Eurotiales</taxon>
        <taxon>Aspergillaceae</taxon>
        <taxon>Aspergillus</taxon>
        <taxon>Aspergillus subgen. Nidulantes</taxon>
    </lineage>
</organism>
<evidence type="ECO:0000313" key="2">
    <source>
        <dbReference type="Proteomes" id="UP001610444"/>
    </source>
</evidence>
<dbReference type="Proteomes" id="UP001610444">
    <property type="component" value="Unassembled WGS sequence"/>
</dbReference>
<name>A0ABR4KSJ7_9EURO</name>
<proteinExistence type="predicted"/>
<dbReference type="EMBL" id="JBFXLR010000010">
    <property type="protein sequence ID" value="KAL2855226.1"/>
    <property type="molecule type" value="Genomic_DNA"/>
</dbReference>